<sequence length="59" mass="7099">RRYVCKYEGCEKCFLRGEHLKRHIRSLHMLQASLAYKCLKKGCLRSFSRKDNLKQHMSI</sequence>
<evidence type="ECO:0000256" key="1">
    <source>
        <dbReference type="ARBA" id="ARBA00004123"/>
    </source>
</evidence>
<dbReference type="Pfam" id="PF00096">
    <property type="entry name" value="zf-C2H2"/>
    <property type="match status" value="2"/>
</dbReference>
<dbReference type="GO" id="GO:0000978">
    <property type="term" value="F:RNA polymerase II cis-regulatory region sequence-specific DNA binding"/>
    <property type="evidence" value="ECO:0007669"/>
    <property type="project" value="UniProtKB-ARBA"/>
</dbReference>
<dbReference type="FunFam" id="3.30.160.60:FF:000125">
    <property type="entry name" value="Putative zinc finger protein 143"/>
    <property type="match status" value="1"/>
</dbReference>
<feature type="domain" description="C2H2-type" evidence="10">
    <location>
        <begin position="3"/>
        <end position="33"/>
    </location>
</feature>
<dbReference type="PROSITE" id="PS00028">
    <property type="entry name" value="ZINC_FINGER_C2H2_1"/>
    <property type="match status" value="1"/>
</dbReference>
<evidence type="ECO:0000256" key="8">
    <source>
        <dbReference type="ARBA" id="ARBA00023242"/>
    </source>
</evidence>
<dbReference type="EMBL" id="MU250537">
    <property type="protein sequence ID" value="KAG7445378.1"/>
    <property type="molecule type" value="Genomic_DNA"/>
</dbReference>
<evidence type="ECO:0000259" key="10">
    <source>
        <dbReference type="PROSITE" id="PS50157"/>
    </source>
</evidence>
<dbReference type="GeneID" id="66104699"/>
<feature type="non-terminal residue" evidence="11">
    <location>
        <position position="1"/>
    </location>
</feature>
<dbReference type="PANTHER" id="PTHR46179:SF13">
    <property type="entry name" value="C2H2-TYPE DOMAIN-CONTAINING PROTEIN"/>
    <property type="match status" value="1"/>
</dbReference>
<keyword evidence="3" id="KW-0677">Repeat</keyword>
<dbReference type="GO" id="GO:0008270">
    <property type="term" value="F:zinc ion binding"/>
    <property type="evidence" value="ECO:0007669"/>
    <property type="project" value="UniProtKB-KW"/>
</dbReference>
<keyword evidence="2" id="KW-0479">Metal-binding</keyword>
<gene>
    <name evidence="11" type="ORF">BT62DRAFT_830522</name>
</gene>
<feature type="domain" description="C2H2-type" evidence="10">
    <location>
        <begin position="36"/>
        <end position="59"/>
    </location>
</feature>
<comment type="caution">
    <text evidence="11">The sequence shown here is derived from an EMBL/GenBank/DDBJ whole genome shotgun (WGS) entry which is preliminary data.</text>
</comment>
<comment type="subcellular location">
    <subcellularLocation>
        <location evidence="1">Nucleus</location>
    </subcellularLocation>
</comment>
<evidence type="ECO:0000256" key="3">
    <source>
        <dbReference type="ARBA" id="ARBA00022737"/>
    </source>
</evidence>
<reference evidence="11" key="1">
    <citation type="submission" date="2020-11" db="EMBL/GenBank/DDBJ databases">
        <title>Adaptations for nitrogen fixation in a non-lichenized fungal sporocarp promotes dispersal by wood-feeding termites.</title>
        <authorList>
            <consortium name="DOE Joint Genome Institute"/>
            <person name="Koch R.A."/>
            <person name="Yoon G."/>
            <person name="Arayal U."/>
            <person name="Lail K."/>
            <person name="Amirebrahimi M."/>
            <person name="Labutti K."/>
            <person name="Lipzen A."/>
            <person name="Riley R."/>
            <person name="Barry K."/>
            <person name="Henrissat B."/>
            <person name="Grigoriev I.V."/>
            <person name="Herr J.R."/>
            <person name="Aime M.C."/>
        </authorList>
    </citation>
    <scope>NUCLEOTIDE SEQUENCE</scope>
    <source>
        <strain evidence="11">MCA 3950</strain>
    </source>
</reference>
<dbReference type="Gene3D" id="3.30.160.60">
    <property type="entry name" value="Classic Zinc Finger"/>
    <property type="match status" value="2"/>
</dbReference>
<keyword evidence="6" id="KW-0805">Transcription regulation</keyword>
<dbReference type="GO" id="GO:0000981">
    <property type="term" value="F:DNA-binding transcription factor activity, RNA polymerase II-specific"/>
    <property type="evidence" value="ECO:0007669"/>
    <property type="project" value="UniProtKB-ARBA"/>
</dbReference>
<dbReference type="GO" id="GO:0005634">
    <property type="term" value="C:nucleus"/>
    <property type="evidence" value="ECO:0007669"/>
    <property type="project" value="UniProtKB-SubCell"/>
</dbReference>
<keyword evidence="4 9" id="KW-0863">Zinc-finger</keyword>
<dbReference type="InterPro" id="IPR036236">
    <property type="entry name" value="Znf_C2H2_sf"/>
</dbReference>
<evidence type="ECO:0000256" key="6">
    <source>
        <dbReference type="ARBA" id="ARBA00023015"/>
    </source>
</evidence>
<keyword evidence="12" id="KW-1185">Reference proteome</keyword>
<keyword evidence="5" id="KW-0862">Zinc</keyword>
<organism evidence="11 12">
    <name type="scientific">Guyanagaster necrorhizus</name>
    <dbReference type="NCBI Taxonomy" id="856835"/>
    <lineage>
        <taxon>Eukaryota</taxon>
        <taxon>Fungi</taxon>
        <taxon>Dikarya</taxon>
        <taxon>Basidiomycota</taxon>
        <taxon>Agaricomycotina</taxon>
        <taxon>Agaricomycetes</taxon>
        <taxon>Agaricomycetidae</taxon>
        <taxon>Agaricales</taxon>
        <taxon>Marasmiineae</taxon>
        <taxon>Physalacriaceae</taxon>
        <taxon>Guyanagaster</taxon>
    </lineage>
</organism>
<evidence type="ECO:0000256" key="9">
    <source>
        <dbReference type="PROSITE-ProRule" id="PRU00042"/>
    </source>
</evidence>
<dbReference type="SUPFAM" id="SSF57667">
    <property type="entry name" value="beta-beta-alpha zinc fingers"/>
    <property type="match status" value="2"/>
</dbReference>
<evidence type="ECO:0000256" key="4">
    <source>
        <dbReference type="ARBA" id="ARBA00022771"/>
    </source>
</evidence>
<keyword evidence="8" id="KW-0539">Nucleus</keyword>
<dbReference type="Proteomes" id="UP000812287">
    <property type="component" value="Unassembled WGS sequence"/>
</dbReference>
<accession>A0A9P7VQ66</accession>
<dbReference type="AlphaFoldDB" id="A0A9P7VQ66"/>
<feature type="non-terminal residue" evidence="11">
    <location>
        <position position="59"/>
    </location>
</feature>
<keyword evidence="7" id="KW-0804">Transcription</keyword>
<protein>
    <recommendedName>
        <fullName evidence="10">C2H2-type domain-containing protein</fullName>
    </recommendedName>
</protein>
<evidence type="ECO:0000256" key="5">
    <source>
        <dbReference type="ARBA" id="ARBA00022833"/>
    </source>
</evidence>
<evidence type="ECO:0000256" key="7">
    <source>
        <dbReference type="ARBA" id="ARBA00023163"/>
    </source>
</evidence>
<evidence type="ECO:0000313" key="12">
    <source>
        <dbReference type="Proteomes" id="UP000812287"/>
    </source>
</evidence>
<name>A0A9P7VQ66_9AGAR</name>
<dbReference type="RefSeq" id="XP_043038878.1">
    <property type="nucleotide sequence ID" value="XM_043182402.1"/>
</dbReference>
<evidence type="ECO:0000313" key="11">
    <source>
        <dbReference type="EMBL" id="KAG7445378.1"/>
    </source>
</evidence>
<dbReference type="PANTHER" id="PTHR46179">
    <property type="entry name" value="ZINC FINGER PROTEIN"/>
    <property type="match status" value="1"/>
</dbReference>
<dbReference type="InterPro" id="IPR051061">
    <property type="entry name" value="Zinc_finger_trans_reg"/>
</dbReference>
<dbReference type="SMART" id="SM00355">
    <property type="entry name" value="ZnF_C2H2"/>
    <property type="match status" value="2"/>
</dbReference>
<dbReference type="OrthoDB" id="6365676at2759"/>
<dbReference type="InterPro" id="IPR013087">
    <property type="entry name" value="Znf_C2H2_type"/>
</dbReference>
<proteinExistence type="predicted"/>
<evidence type="ECO:0000256" key="2">
    <source>
        <dbReference type="ARBA" id="ARBA00022723"/>
    </source>
</evidence>
<dbReference type="PROSITE" id="PS50157">
    <property type="entry name" value="ZINC_FINGER_C2H2_2"/>
    <property type="match status" value="2"/>
</dbReference>